<comment type="caution">
    <text evidence="3">The sequence shown here is derived from an EMBL/GenBank/DDBJ whole genome shotgun (WGS) entry which is preliminary data.</text>
</comment>
<proteinExistence type="predicted"/>
<dbReference type="EMBL" id="JADIML010000093">
    <property type="protein sequence ID" value="MBO8462955.1"/>
    <property type="molecule type" value="Genomic_DNA"/>
</dbReference>
<dbReference type="Gene3D" id="3.30.70.270">
    <property type="match status" value="1"/>
</dbReference>
<evidence type="ECO:0000256" key="1">
    <source>
        <dbReference type="SAM" id="Phobius"/>
    </source>
</evidence>
<evidence type="ECO:0000313" key="3">
    <source>
        <dbReference type="EMBL" id="MBO8462955.1"/>
    </source>
</evidence>
<dbReference type="Pfam" id="PF00990">
    <property type="entry name" value="GGDEF"/>
    <property type="match status" value="1"/>
</dbReference>
<dbReference type="InterPro" id="IPR029787">
    <property type="entry name" value="Nucleotide_cyclase"/>
</dbReference>
<dbReference type="PROSITE" id="PS50887">
    <property type="entry name" value="GGDEF"/>
    <property type="match status" value="1"/>
</dbReference>
<organism evidence="3 4">
    <name type="scientific">Candidatus Scybalomonas excrementavium</name>
    <dbReference type="NCBI Taxonomy" id="2840943"/>
    <lineage>
        <taxon>Bacteria</taxon>
        <taxon>Bacillati</taxon>
        <taxon>Bacillota</taxon>
        <taxon>Clostridia</taxon>
        <taxon>Lachnospirales</taxon>
        <taxon>Lachnospiraceae</taxon>
        <taxon>Lachnospiraceae incertae sedis</taxon>
        <taxon>Candidatus Scybalomonas</taxon>
    </lineage>
</organism>
<accession>A0A9D9HZN1</accession>
<feature type="domain" description="GGDEF" evidence="2">
    <location>
        <begin position="689"/>
        <end position="818"/>
    </location>
</feature>
<dbReference type="GO" id="GO:0052621">
    <property type="term" value="F:diguanylate cyclase activity"/>
    <property type="evidence" value="ECO:0007669"/>
    <property type="project" value="TreeGrafter"/>
</dbReference>
<dbReference type="InterPro" id="IPR043128">
    <property type="entry name" value="Rev_trsase/Diguanyl_cyclase"/>
</dbReference>
<dbReference type="PANTHER" id="PTHR45138:SF24">
    <property type="entry name" value="DIGUANYLATE CYCLASE DGCC-RELATED"/>
    <property type="match status" value="1"/>
</dbReference>
<dbReference type="CDD" id="cd01949">
    <property type="entry name" value="GGDEF"/>
    <property type="match status" value="1"/>
</dbReference>
<dbReference type="GO" id="GO:0005886">
    <property type="term" value="C:plasma membrane"/>
    <property type="evidence" value="ECO:0007669"/>
    <property type="project" value="TreeGrafter"/>
</dbReference>
<reference evidence="3" key="2">
    <citation type="journal article" date="2021" name="PeerJ">
        <title>Extensive microbial diversity within the chicken gut microbiome revealed by metagenomics and culture.</title>
        <authorList>
            <person name="Gilroy R."/>
            <person name="Ravi A."/>
            <person name="Getino M."/>
            <person name="Pursley I."/>
            <person name="Horton D.L."/>
            <person name="Alikhan N.F."/>
            <person name="Baker D."/>
            <person name="Gharbi K."/>
            <person name="Hall N."/>
            <person name="Watson M."/>
            <person name="Adriaenssens E.M."/>
            <person name="Foster-Nyarko E."/>
            <person name="Jarju S."/>
            <person name="Secka A."/>
            <person name="Antonio M."/>
            <person name="Oren A."/>
            <person name="Chaudhuri R.R."/>
            <person name="La Ragione R."/>
            <person name="Hildebrand F."/>
            <person name="Pallen M.J."/>
        </authorList>
    </citation>
    <scope>NUCLEOTIDE SEQUENCE</scope>
    <source>
        <strain evidence="3">E3-2379</strain>
    </source>
</reference>
<evidence type="ECO:0000313" key="4">
    <source>
        <dbReference type="Proteomes" id="UP000823618"/>
    </source>
</evidence>
<feature type="transmembrane region" description="Helical" evidence="1">
    <location>
        <begin position="523"/>
        <end position="544"/>
    </location>
</feature>
<dbReference type="AlphaFoldDB" id="A0A9D9HZN1"/>
<dbReference type="SMART" id="SM00267">
    <property type="entry name" value="GGDEF"/>
    <property type="match status" value="1"/>
</dbReference>
<dbReference type="InterPro" id="IPR050469">
    <property type="entry name" value="Diguanylate_Cyclase"/>
</dbReference>
<protein>
    <submittedName>
        <fullName evidence="3">Transporter substrate-binding domain-containing protein</fullName>
    </submittedName>
</protein>
<dbReference type="Pfam" id="PF00497">
    <property type="entry name" value="SBP_bac_3"/>
    <property type="match status" value="2"/>
</dbReference>
<dbReference type="SUPFAM" id="SSF53850">
    <property type="entry name" value="Periplasmic binding protein-like II"/>
    <property type="match status" value="2"/>
</dbReference>
<dbReference type="GO" id="GO:1902201">
    <property type="term" value="P:negative regulation of bacterial-type flagellum-dependent cell motility"/>
    <property type="evidence" value="ECO:0007669"/>
    <property type="project" value="TreeGrafter"/>
</dbReference>
<dbReference type="Proteomes" id="UP000823618">
    <property type="component" value="Unassembled WGS sequence"/>
</dbReference>
<dbReference type="Gene3D" id="3.40.190.10">
    <property type="entry name" value="Periplasmic binding protein-like II"/>
    <property type="match status" value="4"/>
</dbReference>
<keyword evidence="1" id="KW-0812">Transmembrane</keyword>
<keyword evidence="1" id="KW-0472">Membrane</keyword>
<dbReference type="GO" id="GO:0043709">
    <property type="term" value="P:cell adhesion involved in single-species biofilm formation"/>
    <property type="evidence" value="ECO:0007669"/>
    <property type="project" value="TreeGrafter"/>
</dbReference>
<keyword evidence="1" id="KW-1133">Transmembrane helix</keyword>
<reference evidence="3" key="1">
    <citation type="submission" date="2020-10" db="EMBL/GenBank/DDBJ databases">
        <authorList>
            <person name="Gilroy R."/>
        </authorList>
    </citation>
    <scope>NUCLEOTIDE SEQUENCE</scope>
    <source>
        <strain evidence="3">E3-2379</strain>
    </source>
</reference>
<dbReference type="InterPro" id="IPR000160">
    <property type="entry name" value="GGDEF_dom"/>
</dbReference>
<dbReference type="SUPFAM" id="SSF55073">
    <property type="entry name" value="Nucleotide cyclase"/>
    <property type="match status" value="1"/>
</dbReference>
<dbReference type="SMART" id="SM00062">
    <property type="entry name" value="PBPb"/>
    <property type="match status" value="2"/>
</dbReference>
<dbReference type="NCBIfam" id="TIGR00254">
    <property type="entry name" value="GGDEF"/>
    <property type="match status" value="1"/>
</dbReference>
<dbReference type="InterPro" id="IPR001638">
    <property type="entry name" value="Solute-binding_3/MltF_N"/>
</dbReference>
<evidence type="ECO:0000259" key="2">
    <source>
        <dbReference type="PROSITE" id="PS50887"/>
    </source>
</evidence>
<name>A0A9D9HZN1_9FIRM</name>
<sequence>MNNNKKISGEGTMYRLLRKVIPVLFILLFVFSNNIVVQAKEQTVKVAFPIQKGLTERTEDGRYIGYTVDYLNEIAKYTGWKIEYVEVDGDLNTQITTLLEWLKNGTIDIMGAMNYIDSFEEIYDYSGYSYGTTYSTLCVREDDYRWIENDYSDWNGIRVGYTDILKQRFELLDAYAEANRFTYETVEYDTEADIYEALKKGEIDAVVSVDIGRQEGTKSIARFSANPYYFAVTKGKTELLTELNQTMADLNVTNPYLLSSLYEKYFTNKDGGIVLTKEQKQYIKKKKKIKVLFGNSSHPLQYATEDGEIKGVMPSFIEYLASITGLQFEFVSTKTLEEARSMIEKDEIDLIAGFSKYSNMLNGMSYRLSLPYLKANMLLLVRNGLTKDEISDKRMGIVFSEYRYFVDSDSIDKSKIRIYDTAKECMQALKRGEIDYTYVNEYCLSYLMKNIGNYQGIQMFPYTNSFETEYSIAILDPKDDILASILNTAIHSMNNETLQTIIYQNANVSTPLTMKELIENFRLQILIVVIVLLTLILLVSIYMYRLRLRGHALLKLENSKFNKLATMSGEIIFEYNYKTEQFHIFMNDDDKELSLDELSGLKECLEERSDITAEQGRIVHSKDKKYAVILEIAEMDGNEQYAIGKITDVSASIEEREKLMKKAQIDGMTGLYNASVTKQFAQDLWEKNTDDVVVIVDIDNFKQINDSYGHSTGDKVITGVAKILSDIFALYGIIGRIGGDEFMLYLNECKDRHILGVKIQLLQEKVREQLEDRYGVTLSIGIANSAGCNSFAEQFDKADRALYHVKGNGRNGVYYQGEID</sequence>
<gene>
    <name evidence="3" type="ORF">IAC13_03365</name>
</gene>
<dbReference type="PANTHER" id="PTHR45138">
    <property type="entry name" value="REGULATORY COMPONENTS OF SENSORY TRANSDUCTION SYSTEM"/>
    <property type="match status" value="1"/>
</dbReference>